<dbReference type="RefSeq" id="WP_073122267.1">
    <property type="nucleotide sequence ID" value="NZ_FRAA01000003.1"/>
</dbReference>
<keyword evidence="4" id="KW-1185">Reference proteome</keyword>
<sequence length="234" mass="26139">MSSLNYSLYENKLTKDVDNDYIARPVNNVIRDRQALIDVITGPGSILKPTETTASIDAYWNTIIGFIEKGENYRDDFITVKFEMGGVYITLDDRFDRDRHSLVVNLVPGSALSKAAAAVRPTYKKTQEVAPNIETVYDWASDSTNELLSSEGIVEISGEDLKLYGTHDEEGIFFINQANGSEVKAEKVRTNLPSELSLQAPVLEAGEYRMEIRNTTRKGKSLRVGIFAQKFTVS</sequence>
<dbReference type="InterPro" id="IPR049893">
    <property type="entry name" value="Bvu_2165-like_IHF-HU-DNA_bdg"/>
</dbReference>
<accession>A0A1M6QAB3</accession>
<protein>
    <submittedName>
        <fullName evidence="3">Uncharacterized protein</fullName>
    </submittedName>
</protein>
<gene>
    <name evidence="3" type="ORF">SAMN04488028_103236</name>
</gene>
<dbReference type="EMBL" id="FRAA01000003">
    <property type="protein sequence ID" value="SHK17023.1"/>
    <property type="molecule type" value="Genomic_DNA"/>
</dbReference>
<evidence type="ECO:0000259" key="1">
    <source>
        <dbReference type="Pfam" id="PF14734"/>
    </source>
</evidence>
<evidence type="ECO:0000313" key="3">
    <source>
        <dbReference type="EMBL" id="SHK17023.1"/>
    </source>
</evidence>
<name>A0A1M6QAB3_REIAG</name>
<dbReference type="Gene3D" id="2.70.50.70">
    <property type="match status" value="1"/>
</dbReference>
<proteinExistence type="predicted"/>
<feature type="domain" description="Bvu-2165-like IHF-HU-like DNA-binding" evidence="2">
    <location>
        <begin position="4"/>
        <end position="119"/>
    </location>
</feature>
<organism evidence="3 4">
    <name type="scientific">Reichenbachiella agariperforans</name>
    <dbReference type="NCBI Taxonomy" id="156994"/>
    <lineage>
        <taxon>Bacteria</taxon>
        <taxon>Pseudomonadati</taxon>
        <taxon>Bacteroidota</taxon>
        <taxon>Cytophagia</taxon>
        <taxon>Cytophagales</taxon>
        <taxon>Reichenbachiellaceae</taxon>
        <taxon>Reichenbachiella</taxon>
    </lineage>
</organism>
<dbReference type="STRING" id="156994.SAMN04488028_103236"/>
<dbReference type="Pfam" id="PF14734">
    <property type="entry name" value="DUF4469"/>
    <property type="match status" value="1"/>
</dbReference>
<dbReference type="AlphaFoldDB" id="A0A1M6QAB3"/>
<dbReference type="Proteomes" id="UP000184474">
    <property type="component" value="Unassembled WGS sequence"/>
</dbReference>
<dbReference type="InterPro" id="IPR027824">
    <property type="entry name" value="DUF4469"/>
</dbReference>
<feature type="domain" description="DUF4469" evidence="1">
    <location>
        <begin position="133"/>
        <end position="221"/>
    </location>
</feature>
<reference evidence="4" key="1">
    <citation type="submission" date="2016-11" db="EMBL/GenBank/DDBJ databases">
        <authorList>
            <person name="Varghese N."/>
            <person name="Submissions S."/>
        </authorList>
    </citation>
    <scope>NUCLEOTIDE SEQUENCE [LARGE SCALE GENOMIC DNA]</scope>
    <source>
        <strain evidence="4">DSM 26134</strain>
    </source>
</reference>
<dbReference type="Pfam" id="PF14848">
    <property type="entry name" value="HU-DNA_bdg"/>
    <property type="match status" value="1"/>
</dbReference>
<evidence type="ECO:0000313" key="4">
    <source>
        <dbReference type="Proteomes" id="UP000184474"/>
    </source>
</evidence>
<evidence type="ECO:0000259" key="2">
    <source>
        <dbReference type="Pfam" id="PF14848"/>
    </source>
</evidence>